<evidence type="ECO:0000256" key="2">
    <source>
        <dbReference type="ARBA" id="ARBA00005517"/>
    </source>
</evidence>
<evidence type="ECO:0000256" key="5">
    <source>
        <dbReference type="PIRSR" id="PIRSR604450-51"/>
    </source>
</evidence>
<dbReference type="RefSeq" id="WP_132848145.1">
    <property type="nucleotide sequence ID" value="NZ_CP058648.1"/>
</dbReference>
<evidence type="ECO:0000313" key="8">
    <source>
        <dbReference type="EMBL" id="TCQ03078.1"/>
    </source>
</evidence>
<gene>
    <name evidence="8" type="ORF">EDD79_101141</name>
</gene>
<dbReference type="Gene3D" id="3.40.50.1100">
    <property type="match status" value="2"/>
</dbReference>
<evidence type="ECO:0000256" key="3">
    <source>
        <dbReference type="ARBA" id="ARBA00022898"/>
    </source>
</evidence>
<evidence type="ECO:0000256" key="1">
    <source>
        <dbReference type="ARBA" id="ARBA00001933"/>
    </source>
</evidence>
<comment type="cofactor">
    <cofactor evidence="1 5">
        <name>pyridoxal 5'-phosphate</name>
        <dbReference type="ChEBI" id="CHEBI:597326"/>
    </cofactor>
</comment>
<dbReference type="GO" id="GO:0004795">
    <property type="term" value="F:threonine synthase activity"/>
    <property type="evidence" value="ECO:0007669"/>
    <property type="project" value="UniProtKB-UniRule"/>
</dbReference>
<accession>A0A4R2THV6</accession>
<dbReference type="EC" id="4.2.3.1" evidence="4"/>
<comment type="similarity">
    <text evidence="2">Belongs to the threonine synthase family.</text>
</comment>
<evidence type="ECO:0000313" key="9">
    <source>
        <dbReference type="Proteomes" id="UP000295504"/>
    </source>
</evidence>
<evidence type="ECO:0000259" key="7">
    <source>
        <dbReference type="Pfam" id="PF14821"/>
    </source>
</evidence>
<name>A0A4R2THV6_9FIRM</name>
<dbReference type="CDD" id="cd01560">
    <property type="entry name" value="Thr-synth_2"/>
    <property type="match status" value="1"/>
</dbReference>
<dbReference type="OrthoDB" id="9763107at2"/>
<dbReference type="GO" id="GO:0005737">
    <property type="term" value="C:cytoplasm"/>
    <property type="evidence" value="ECO:0007669"/>
    <property type="project" value="TreeGrafter"/>
</dbReference>
<dbReference type="GO" id="GO:0009088">
    <property type="term" value="P:threonine biosynthetic process"/>
    <property type="evidence" value="ECO:0007669"/>
    <property type="project" value="UniProtKB-UniRule"/>
</dbReference>
<protein>
    <recommendedName>
        <fullName evidence="4">Threonine synthase</fullName>
        <ecNumber evidence="4">4.2.3.1</ecNumber>
    </recommendedName>
</protein>
<feature type="domain" description="Threonine synthase N-terminal" evidence="7">
    <location>
        <begin position="6"/>
        <end position="81"/>
    </location>
</feature>
<dbReference type="PANTHER" id="PTHR43515:SF1">
    <property type="entry name" value="THREONINE SYNTHASE-LIKE 1"/>
    <property type="match status" value="1"/>
</dbReference>
<dbReference type="Gene3D" id="3.90.1380.10">
    <property type="entry name" value="Threonine synthase, N-terminal domain"/>
    <property type="match status" value="1"/>
</dbReference>
<dbReference type="InterPro" id="IPR036052">
    <property type="entry name" value="TrpB-like_PALP_sf"/>
</dbReference>
<dbReference type="Pfam" id="PF00291">
    <property type="entry name" value="PALP"/>
    <property type="match status" value="1"/>
</dbReference>
<dbReference type="Pfam" id="PF14821">
    <property type="entry name" value="Thr_synth_N"/>
    <property type="match status" value="1"/>
</dbReference>
<keyword evidence="9" id="KW-1185">Reference proteome</keyword>
<proteinExistence type="inferred from homology"/>
<dbReference type="PANTHER" id="PTHR43515">
    <property type="entry name" value="THREONINE SYNTHASE-LIKE 1"/>
    <property type="match status" value="1"/>
</dbReference>
<evidence type="ECO:0000256" key="4">
    <source>
        <dbReference type="NCBIfam" id="TIGR00260"/>
    </source>
</evidence>
<feature type="modified residue" description="N6-(pyridoxal phosphate)lysine" evidence="5">
    <location>
        <position position="113"/>
    </location>
</feature>
<dbReference type="Proteomes" id="UP000295504">
    <property type="component" value="Unassembled WGS sequence"/>
</dbReference>
<feature type="domain" description="Tryptophan synthase beta chain-like PALP" evidence="6">
    <location>
        <begin position="102"/>
        <end position="424"/>
    </location>
</feature>
<reference evidence="8 9" key="1">
    <citation type="submission" date="2019-03" db="EMBL/GenBank/DDBJ databases">
        <title>Genomic Encyclopedia of Type Strains, Phase IV (KMG-IV): sequencing the most valuable type-strain genomes for metagenomic binning, comparative biology and taxonomic classification.</title>
        <authorList>
            <person name="Goeker M."/>
        </authorList>
    </citation>
    <scope>NUCLEOTIDE SEQUENCE [LARGE SCALE GENOMIC DNA]</scope>
    <source>
        <strain evidence="8 9">DSM 100013</strain>
    </source>
</reference>
<dbReference type="EMBL" id="SLYC01000011">
    <property type="protein sequence ID" value="TCQ03078.1"/>
    <property type="molecule type" value="Genomic_DNA"/>
</dbReference>
<dbReference type="InterPro" id="IPR029144">
    <property type="entry name" value="Thr_synth_N"/>
</dbReference>
<organism evidence="8 9">
    <name type="scientific">Serpentinicella alkaliphila</name>
    <dbReference type="NCBI Taxonomy" id="1734049"/>
    <lineage>
        <taxon>Bacteria</taxon>
        <taxon>Bacillati</taxon>
        <taxon>Bacillota</taxon>
        <taxon>Clostridia</taxon>
        <taxon>Peptostreptococcales</taxon>
        <taxon>Natronincolaceae</taxon>
        <taxon>Serpentinicella</taxon>
    </lineage>
</organism>
<dbReference type="AlphaFoldDB" id="A0A4R2THV6"/>
<dbReference type="InterPro" id="IPR001926">
    <property type="entry name" value="TrpB-like_PALP"/>
</dbReference>
<dbReference type="SUPFAM" id="SSF53686">
    <property type="entry name" value="Tryptophan synthase beta subunit-like PLP-dependent enzymes"/>
    <property type="match status" value="1"/>
</dbReference>
<sequence length="496" mass="55345">MKEICYISTRGDKSVFSSSQAIVRGIAEDGGLFVPTEMPKLSSDLNTLIELNYRDLAYEILKLFLTDFTEEELKYCINSAYDEKFDTPVIAPIAKAKDNYFLELFHGPTLAFKDMALTILPYLLKTSAKKLNIDSEIVILTATSGDTGKAALEGFANIDGIKIIVYFPQNGVSEVQKKQMITQEGFNTYVVGIEGNFDDAQSGVKNIFTDEDFNGKLKEKGFMFSSANSINIGRLVPQVVYYFYAYAQMCKSGDIKVGDEINFVVPTGNFGNILAGYYAKELGLPVGKLICASNENKVLFDFMATGTYDKKRAFILTMSPSMDILISSNLERLLYTLSGQDSSKVKDLMDKLNSNGVYNISDDMKQALKDFVGGYASEENTTKAIKDVFENSDYLMDTHTAVAYSVYKEYKDSSGDDRKTVIVSTASPYKFTANVMKAIDSKYDGQDEFELMNEMETLSKVIIPESIRDLNTKPILHTTICAKDEMKQQVEKILNI</sequence>
<keyword evidence="3 5" id="KW-0663">Pyridoxal phosphate</keyword>
<evidence type="ECO:0000259" key="6">
    <source>
        <dbReference type="Pfam" id="PF00291"/>
    </source>
</evidence>
<dbReference type="InterPro" id="IPR004450">
    <property type="entry name" value="Thr_synthase-like"/>
</dbReference>
<comment type="caution">
    <text evidence="8">The sequence shown here is derived from an EMBL/GenBank/DDBJ whole genome shotgun (WGS) entry which is preliminary data.</text>
</comment>
<dbReference type="InterPro" id="IPR037158">
    <property type="entry name" value="Thr_synth_N_sf"/>
</dbReference>
<dbReference type="NCBIfam" id="TIGR00260">
    <property type="entry name" value="thrC"/>
    <property type="match status" value="1"/>
</dbReference>